<evidence type="ECO:0000256" key="2">
    <source>
        <dbReference type="SAM" id="SignalP"/>
    </source>
</evidence>
<protein>
    <submittedName>
        <fullName evidence="4">TlpA disulfide reductase family protein</fullName>
    </submittedName>
</protein>
<organism evidence="4 5">
    <name type="scientific">Selenomonas sputigena</name>
    <dbReference type="NCBI Taxonomy" id="69823"/>
    <lineage>
        <taxon>Bacteria</taxon>
        <taxon>Bacillati</taxon>
        <taxon>Bacillota</taxon>
        <taxon>Negativicutes</taxon>
        <taxon>Selenomonadales</taxon>
        <taxon>Selenomonadaceae</taxon>
        <taxon>Selenomonas</taxon>
    </lineage>
</organism>
<dbReference type="InterPro" id="IPR050553">
    <property type="entry name" value="Thioredoxin_ResA/DsbE_sf"/>
</dbReference>
<evidence type="ECO:0000259" key="3">
    <source>
        <dbReference type="PROSITE" id="PS51352"/>
    </source>
</evidence>
<evidence type="ECO:0000256" key="1">
    <source>
        <dbReference type="SAM" id="MobiDB-lite"/>
    </source>
</evidence>
<dbReference type="Pfam" id="PF00578">
    <property type="entry name" value="AhpC-TSA"/>
    <property type="match status" value="1"/>
</dbReference>
<sequence>MKATWLTGAFLALFLMSGCGAQAEKTPAPAETASAEAGALQEGQTPPSFSLKDLGGQEVKIDFANDKKLYVINFWATWCPPCREEMPELDAFAKKHAEDVAFYAINLQEPGDKVESFFKQNNYTMPVLLDLEGKVADQYEIRAIPTTYIVGKDGKIVMQKLGGTTAAELEAALAKAAK</sequence>
<dbReference type="RefSeq" id="WP_368847644.1">
    <property type="nucleotide sequence ID" value="NZ_CP194411.1"/>
</dbReference>
<dbReference type="PANTHER" id="PTHR42852">
    <property type="entry name" value="THIOL:DISULFIDE INTERCHANGE PROTEIN DSBE"/>
    <property type="match status" value="1"/>
</dbReference>
<dbReference type="PROSITE" id="PS51257">
    <property type="entry name" value="PROKAR_LIPOPROTEIN"/>
    <property type="match status" value="1"/>
</dbReference>
<feature type="signal peptide" evidence="2">
    <location>
        <begin position="1"/>
        <end position="21"/>
    </location>
</feature>
<comment type="caution">
    <text evidence="4">The sequence shown here is derived from an EMBL/GenBank/DDBJ whole genome shotgun (WGS) entry which is preliminary data.</text>
</comment>
<dbReference type="Proteomes" id="UP001559623">
    <property type="component" value="Unassembled WGS sequence"/>
</dbReference>
<feature type="region of interest" description="Disordered" evidence="1">
    <location>
        <begin position="27"/>
        <end position="47"/>
    </location>
</feature>
<dbReference type="Gene3D" id="3.40.30.10">
    <property type="entry name" value="Glutaredoxin"/>
    <property type="match status" value="1"/>
</dbReference>
<keyword evidence="5" id="KW-1185">Reference proteome</keyword>
<feature type="domain" description="Thioredoxin" evidence="3">
    <location>
        <begin position="40"/>
        <end position="178"/>
    </location>
</feature>
<name>A0ABV3X741_9FIRM</name>
<gene>
    <name evidence="4" type="ORF">QCO44_09835</name>
</gene>
<keyword evidence="2" id="KW-0732">Signal</keyword>
<accession>A0ABV3X741</accession>
<reference evidence="4 5" key="1">
    <citation type="submission" date="2023-04" db="EMBL/GenBank/DDBJ databases">
        <title>Genome Sequence of Selenomonas sputigena ATCC 33150.</title>
        <authorList>
            <person name="Miller D.P."/>
            <person name="Anvari S."/>
            <person name="Polson S.W."/>
            <person name="Macdonald M."/>
            <person name="Mcdowell J.V."/>
        </authorList>
    </citation>
    <scope>NUCLEOTIDE SEQUENCE [LARGE SCALE GENOMIC DNA]</scope>
    <source>
        <strain evidence="4 5">ATCC 33150</strain>
    </source>
</reference>
<dbReference type="InterPro" id="IPR000866">
    <property type="entry name" value="AhpC/TSA"/>
</dbReference>
<dbReference type="EMBL" id="JARVLH010000006">
    <property type="protein sequence ID" value="MEX5285923.1"/>
    <property type="molecule type" value="Genomic_DNA"/>
</dbReference>
<dbReference type="InterPro" id="IPR036249">
    <property type="entry name" value="Thioredoxin-like_sf"/>
</dbReference>
<dbReference type="InterPro" id="IPR013766">
    <property type="entry name" value="Thioredoxin_domain"/>
</dbReference>
<proteinExistence type="predicted"/>
<dbReference type="PROSITE" id="PS51352">
    <property type="entry name" value="THIOREDOXIN_2"/>
    <property type="match status" value="1"/>
</dbReference>
<dbReference type="InterPro" id="IPR017937">
    <property type="entry name" value="Thioredoxin_CS"/>
</dbReference>
<dbReference type="SUPFAM" id="SSF52833">
    <property type="entry name" value="Thioredoxin-like"/>
    <property type="match status" value="1"/>
</dbReference>
<dbReference type="PANTHER" id="PTHR42852:SF17">
    <property type="entry name" value="THIOREDOXIN-LIKE PROTEIN HI_1115"/>
    <property type="match status" value="1"/>
</dbReference>
<dbReference type="PROSITE" id="PS00194">
    <property type="entry name" value="THIOREDOXIN_1"/>
    <property type="match status" value="1"/>
</dbReference>
<feature type="compositionally biased region" description="Low complexity" evidence="1">
    <location>
        <begin position="27"/>
        <end position="39"/>
    </location>
</feature>
<evidence type="ECO:0000313" key="5">
    <source>
        <dbReference type="Proteomes" id="UP001559623"/>
    </source>
</evidence>
<dbReference type="CDD" id="cd02966">
    <property type="entry name" value="TlpA_like_family"/>
    <property type="match status" value="1"/>
</dbReference>
<feature type="chain" id="PRO_5046318711" evidence="2">
    <location>
        <begin position="22"/>
        <end position="178"/>
    </location>
</feature>
<evidence type="ECO:0000313" key="4">
    <source>
        <dbReference type="EMBL" id="MEX5285923.1"/>
    </source>
</evidence>